<feature type="domain" description="Activator of Hsp90 ATPase homologue 1/2-like C-terminal" evidence="2">
    <location>
        <begin position="13"/>
        <end position="136"/>
    </location>
</feature>
<evidence type="ECO:0000313" key="3">
    <source>
        <dbReference type="EMBL" id="MBZ5737841.1"/>
    </source>
</evidence>
<dbReference type="Pfam" id="PF08327">
    <property type="entry name" value="AHSA1"/>
    <property type="match status" value="1"/>
</dbReference>
<name>A0ABS7UAU2_9ACTN</name>
<proteinExistence type="inferred from homology"/>
<dbReference type="SUPFAM" id="SSF55961">
    <property type="entry name" value="Bet v1-like"/>
    <property type="match status" value="1"/>
</dbReference>
<protein>
    <submittedName>
        <fullName evidence="3">SRPBCC domain-containing protein</fullName>
    </submittedName>
</protein>
<accession>A0ABS7UAU2</accession>
<dbReference type="EMBL" id="JAIQZJ010000002">
    <property type="protein sequence ID" value="MBZ5737841.1"/>
    <property type="molecule type" value="Genomic_DNA"/>
</dbReference>
<evidence type="ECO:0000259" key="2">
    <source>
        <dbReference type="Pfam" id="PF08327"/>
    </source>
</evidence>
<dbReference type="RefSeq" id="WP_224122214.1">
    <property type="nucleotide sequence ID" value="NZ_JAIQZJ010000002.1"/>
</dbReference>
<comment type="caution">
    <text evidence="3">The sequence shown here is derived from an EMBL/GenBank/DDBJ whole genome shotgun (WGS) entry which is preliminary data.</text>
</comment>
<keyword evidence="4" id="KW-1185">Reference proteome</keyword>
<evidence type="ECO:0000313" key="4">
    <source>
        <dbReference type="Proteomes" id="UP000780875"/>
    </source>
</evidence>
<sequence>MEHGSIERELTIDASPEVVYEVISSPEHIREWWPDEADLVPVPGATGTITFGDPGSPDAKVETLTVVDAEPPYRFSFRWAGGLLVTFELVPEGDGTRVRFSESGFRELGWEAAVLEEAYADHVQGWDHFLPRLVTYGADVAVRS</sequence>
<evidence type="ECO:0000256" key="1">
    <source>
        <dbReference type="ARBA" id="ARBA00006817"/>
    </source>
</evidence>
<dbReference type="InterPro" id="IPR013538">
    <property type="entry name" value="ASHA1/2-like_C"/>
</dbReference>
<dbReference type="Proteomes" id="UP000780875">
    <property type="component" value="Unassembled WGS sequence"/>
</dbReference>
<dbReference type="Gene3D" id="3.30.530.20">
    <property type="match status" value="1"/>
</dbReference>
<comment type="similarity">
    <text evidence="1">Belongs to the AHA1 family.</text>
</comment>
<gene>
    <name evidence="3" type="ORF">K8U61_06690</name>
</gene>
<dbReference type="InterPro" id="IPR023393">
    <property type="entry name" value="START-like_dom_sf"/>
</dbReference>
<organism evidence="3 4">
    <name type="scientific">Nocardioides mangrovi</name>
    <dbReference type="NCBI Taxonomy" id="2874580"/>
    <lineage>
        <taxon>Bacteria</taxon>
        <taxon>Bacillati</taxon>
        <taxon>Actinomycetota</taxon>
        <taxon>Actinomycetes</taxon>
        <taxon>Propionibacteriales</taxon>
        <taxon>Nocardioidaceae</taxon>
        <taxon>Nocardioides</taxon>
    </lineage>
</organism>
<reference evidence="3 4" key="1">
    <citation type="submission" date="2021-09" db="EMBL/GenBank/DDBJ databases">
        <title>Whole genome sequence of Nocardioides sp. GBK3QG-3.</title>
        <authorList>
            <person name="Tuo L."/>
        </authorList>
    </citation>
    <scope>NUCLEOTIDE SEQUENCE [LARGE SCALE GENOMIC DNA]</scope>
    <source>
        <strain evidence="3 4">GBK3QG-3</strain>
    </source>
</reference>